<evidence type="ECO:0000313" key="2">
    <source>
        <dbReference type="EMBL" id="KAK5625340.1"/>
    </source>
</evidence>
<evidence type="ECO:0000313" key="3">
    <source>
        <dbReference type="Proteomes" id="UP001305414"/>
    </source>
</evidence>
<comment type="caution">
    <text evidence="2">The sequence shown here is derived from an EMBL/GenBank/DDBJ whole genome shotgun (WGS) entry which is preliminary data.</text>
</comment>
<evidence type="ECO:0000256" key="1">
    <source>
        <dbReference type="SAM" id="MobiDB-lite"/>
    </source>
</evidence>
<accession>A0AAN7YUN8</accession>
<name>A0AAN7YUN8_9PEZI</name>
<dbReference type="Proteomes" id="UP001305414">
    <property type="component" value="Unassembled WGS sequence"/>
</dbReference>
<dbReference type="AlphaFoldDB" id="A0AAN7YUN8"/>
<proteinExistence type="predicted"/>
<keyword evidence="3" id="KW-1185">Reference proteome</keyword>
<reference evidence="2 3" key="1">
    <citation type="submission" date="2023-10" db="EMBL/GenBank/DDBJ databases">
        <title>Draft genome sequence of Xylaria bambusicola isolate GMP-LS, the root and basal stem rot pathogen of sugarcane in Indonesia.</title>
        <authorList>
            <person name="Selvaraj P."/>
            <person name="Muralishankar V."/>
            <person name="Muruganantham S."/>
            <person name="Sp S."/>
            <person name="Haryani S."/>
            <person name="Lau K.J.X."/>
            <person name="Naqvi N.I."/>
        </authorList>
    </citation>
    <scope>NUCLEOTIDE SEQUENCE [LARGE SCALE GENOMIC DNA]</scope>
    <source>
        <strain evidence="2">GMP-LS</strain>
    </source>
</reference>
<protein>
    <submittedName>
        <fullName evidence="2">Uncharacterized protein</fullName>
    </submittedName>
</protein>
<organism evidence="2 3">
    <name type="scientific">Xylaria bambusicola</name>
    <dbReference type="NCBI Taxonomy" id="326684"/>
    <lineage>
        <taxon>Eukaryota</taxon>
        <taxon>Fungi</taxon>
        <taxon>Dikarya</taxon>
        <taxon>Ascomycota</taxon>
        <taxon>Pezizomycotina</taxon>
        <taxon>Sordariomycetes</taxon>
        <taxon>Xylariomycetidae</taxon>
        <taxon>Xylariales</taxon>
        <taxon>Xylariaceae</taxon>
        <taxon>Xylaria</taxon>
    </lineage>
</organism>
<gene>
    <name evidence="2" type="ORF">RRF57_001056</name>
</gene>
<dbReference type="EMBL" id="JAWHQM010000002">
    <property type="protein sequence ID" value="KAK5625340.1"/>
    <property type="molecule type" value="Genomic_DNA"/>
</dbReference>
<feature type="region of interest" description="Disordered" evidence="1">
    <location>
        <begin position="1"/>
        <end position="26"/>
    </location>
</feature>
<sequence>MVPGPSAPTPSRRFDPSEHRRYLDLPGGPEWYNGRDKIYQLQSRDQDTGIIKVETDTAVIKISAYVTRELTLSFHHKSDF</sequence>
<feature type="compositionally biased region" description="Basic and acidic residues" evidence="1">
    <location>
        <begin position="12"/>
        <end position="23"/>
    </location>
</feature>